<dbReference type="SUPFAM" id="SSF48557">
    <property type="entry name" value="L-aspartase-like"/>
    <property type="match status" value="1"/>
</dbReference>
<keyword evidence="1 2" id="KW-0456">Lyase</keyword>
<dbReference type="Proteomes" id="UP001260872">
    <property type="component" value="Unassembled WGS sequence"/>
</dbReference>
<dbReference type="InterPro" id="IPR001106">
    <property type="entry name" value="Aromatic_Lyase"/>
</dbReference>
<dbReference type="PANTHER" id="PTHR10362">
    <property type="entry name" value="HISTIDINE AMMONIA-LYASE"/>
    <property type="match status" value="1"/>
</dbReference>
<sequence length="494" mass="52580">MHHQGNTSATLSELPKRSSQIIEIGRKPLTLTDIVRIAHGTPAALAPEVLASLERAYQRAEEISVRYPVYGRSTGVGANRLTPVNPEDSEHGMRLLRSHAADAGDPIPAPAVRAMLGIRLSQLAGGQSGINPEVALGLERMLQTNALPELRELGSIGTADLAALAGTALALTGERPTSTPFTPIGPFGMESALPFMSSSALTLARAALALDELRRLERSGRVIAALSALAVRANTQAFSRASAYAAASPGAALVAQQMRKLTKRTPVPARIQDPFGFRAYVPSQAAVVAAMDTLQLRVEQLSSVSQENPLFDFQHSRVIHHGNFHQVALGLAVDGLNLALAQSAPLIMSRINMLHEPAFNGVEPFLARGPAGSSGHMMIEYIAASAMGELRNAAQPASLGTVVLSRGAEEDASFATQAVVQLERAVKHYRPMLAVELLSAHRAAYQLGKWPPKILRGVVSRLHDELPITEADHDLRPDVEKAASLLDDLAEGVL</sequence>
<dbReference type="Pfam" id="PF00221">
    <property type="entry name" value="Lyase_aromatic"/>
    <property type="match status" value="1"/>
</dbReference>
<dbReference type="InterPro" id="IPR024083">
    <property type="entry name" value="Fumarase/histidase_N"/>
</dbReference>
<evidence type="ECO:0000256" key="1">
    <source>
        <dbReference type="ARBA" id="ARBA00023239"/>
    </source>
</evidence>
<dbReference type="GO" id="GO:0016829">
    <property type="term" value="F:lyase activity"/>
    <property type="evidence" value="ECO:0007669"/>
    <property type="project" value="UniProtKB-KW"/>
</dbReference>
<dbReference type="RefSeq" id="WP_310537275.1">
    <property type="nucleotide sequence ID" value="NZ_BAAAOC010000089.1"/>
</dbReference>
<comment type="caution">
    <text evidence="2">The sequence shown here is derived from an EMBL/GenBank/DDBJ whole genome shotgun (WGS) entry which is preliminary data.</text>
</comment>
<dbReference type="Gene3D" id="1.10.275.10">
    <property type="entry name" value="Fumarase/aspartase (N-terminal domain)"/>
    <property type="match status" value="1"/>
</dbReference>
<name>A0ABU1FTA4_9MICC</name>
<protein>
    <submittedName>
        <fullName evidence="2">Aromatic amino acid lyase</fullName>
    </submittedName>
</protein>
<gene>
    <name evidence="2" type="ORF">RH857_07075</name>
</gene>
<dbReference type="Gene3D" id="1.20.200.10">
    <property type="entry name" value="Fumarase/aspartase (Central domain)"/>
    <property type="match status" value="1"/>
</dbReference>
<dbReference type="InterPro" id="IPR008948">
    <property type="entry name" value="L-Aspartase-like"/>
</dbReference>
<reference evidence="3" key="1">
    <citation type="submission" date="2023-07" db="EMBL/GenBank/DDBJ databases">
        <title>Description of three actinobacteria isolated from air of manufacturing shop in a pharmaceutical factory.</title>
        <authorList>
            <person name="Zhang D.-F."/>
        </authorList>
    </citation>
    <scope>NUCLEOTIDE SEQUENCE [LARGE SCALE GENOMIC DNA]</scope>
    <source>
        <strain evidence="3">CCTCC AB 207010</strain>
    </source>
</reference>
<evidence type="ECO:0000313" key="3">
    <source>
        <dbReference type="Proteomes" id="UP001260872"/>
    </source>
</evidence>
<keyword evidence="3" id="KW-1185">Reference proteome</keyword>
<organism evidence="2 3">
    <name type="scientific">Nesterenkonia flava</name>
    <dbReference type="NCBI Taxonomy" id="469799"/>
    <lineage>
        <taxon>Bacteria</taxon>
        <taxon>Bacillati</taxon>
        <taxon>Actinomycetota</taxon>
        <taxon>Actinomycetes</taxon>
        <taxon>Micrococcales</taxon>
        <taxon>Micrococcaceae</taxon>
        <taxon>Nesterenkonia</taxon>
    </lineage>
</organism>
<accession>A0ABU1FTA4</accession>
<dbReference type="EMBL" id="JAVKGT010000015">
    <property type="protein sequence ID" value="MDR5711895.1"/>
    <property type="molecule type" value="Genomic_DNA"/>
</dbReference>
<proteinExistence type="predicted"/>
<evidence type="ECO:0000313" key="2">
    <source>
        <dbReference type="EMBL" id="MDR5711895.1"/>
    </source>
</evidence>